<dbReference type="InterPro" id="IPR013525">
    <property type="entry name" value="ABC2_TM"/>
</dbReference>
<keyword evidence="12" id="KW-1185">Reference proteome</keyword>
<evidence type="ECO:0000256" key="2">
    <source>
        <dbReference type="ARBA" id="ARBA00007783"/>
    </source>
</evidence>
<evidence type="ECO:0000256" key="1">
    <source>
        <dbReference type="ARBA" id="ARBA00004429"/>
    </source>
</evidence>
<evidence type="ECO:0000256" key="6">
    <source>
        <dbReference type="ARBA" id="ARBA00022692"/>
    </source>
</evidence>
<comment type="caution">
    <text evidence="11">The sequence shown here is derived from an EMBL/GenBank/DDBJ whole genome shotgun (WGS) entry which is preliminary data.</text>
</comment>
<evidence type="ECO:0000256" key="3">
    <source>
        <dbReference type="ARBA" id="ARBA00022448"/>
    </source>
</evidence>
<evidence type="ECO:0000256" key="5">
    <source>
        <dbReference type="ARBA" id="ARBA00022519"/>
    </source>
</evidence>
<keyword evidence="4 9" id="KW-1003">Cell membrane</keyword>
<reference evidence="11 12" key="1">
    <citation type="submission" date="2020-09" db="EMBL/GenBank/DDBJ databases">
        <title>Novel species of Mucilaginibacter isolated from a glacier on the Tibetan Plateau.</title>
        <authorList>
            <person name="Liu Q."/>
            <person name="Xin Y.-H."/>
        </authorList>
    </citation>
    <scope>NUCLEOTIDE SEQUENCE [LARGE SCALE GENOMIC DNA]</scope>
    <source>
        <strain evidence="11 12">ZT4R22</strain>
    </source>
</reference>
<dbReference type="RefSeq" id="WP_191189666.1">
    <property type="nucleotide sequence ID" value="NZ_JACWMY010000007.1"/>
</dbReference>
<dbReference type="PANTHER" id="PTHR30413:SF8">
    <property type="entry name" value="TRANSPORT PERMEASE PROTEIN"/>
    <property type="match status" value="1"/>
</dbReference>
<dbReference type="Pfam" id="PF01061">
    <property type="entry name" value="ABC2_membrane"/>
    <property type="match status" value="1"/>
</dbReference>
<evidence type="ECO:0000313" key="12">
    <source>
        <dbReference type="Proteomes" id="UP000606600"/>
    </source>
</evidence>
<dbReference type="PANTHER" id="PTHR30413">
    <property type="entry name" value="INNER MEMBRANE TRANSPORT PERMEASE"/>
    <property type="match status" value="1"/>
</dbReference>
<keyword evidence="8 9" id="KW-0472">Membrane</keyword>
<evidence type="ECO:0000313" key="11">
    <source>
        <dbReference type="EMBL" id="MBD1365000.1"/>
    </source>
</evidence>
<keyword evidence="6 9" id="KW-0812">Transmembrane</keyword>
<dbReference type="EMBL" id="JACWMY010000007">
    <property type="protein sequence ID" value="MBD1365000.1"/>
    <property type="molecule type" value="Genomic_DNA"/>
</dbReference>
<proteinExistence type="inferred from homology"/>
<feature type="transmembrane region" description="Helical" evidence="9">
    <location>
        <begin position="207"/>
        <end position="229"/>
    </location>
</feature>
<evidence type="ECO:0000256" key="9">
    <source>
        <dbReference type="RuleBase" id="RU361157"/>
    </source>
</evidence>
<protein>
    <recommendedName>
        <fullName evidence="9">Transport permease protein</fullName>
    </recommendedName>
</protein>
<feature type="transmembrane region" description="Helical" evidence="9">
    <location>
        <begin position="262"/>
        <end position="285"/>
    </location>
</feature>
<evidence type="ECO:0000256" key="4">
    <source>
        <dbReference type="ARBA" id="ARBA00022475"/>
    </source>
</evidence>
<name>A0ABR7WRS6_9SPHI</name>
<dbReference type="InterPro" id="IPR047817">
    <property type="entry name" value="ABC2_TM_bact-type"/>
</dbReference>
<comment type="subcellular location">
    <subcellularLocation>
        <location evidence="1">Cell inner membrane</location>
        <topology evidence="1">Multi-pass membrane protein</topology>
    </subcellularLocation>
    <subcellularLocation>
        <location evidence="9">Cell membrane</location>
        <topology evidence="9">Multi-pass membrane protein</topology>
    </subcellularLocation>
</comment>
<evidence type="ECO:0000256" key="7">
    <source>
        <dbReference type="ARBA" id="ARBA00022989"/>
    </source>
</evidence>
<accession>A0ABR7WRS6</accession>
<keyword evidence="3 9" id="KW-0813">Transport</keyword>
<dbReference type="Proteomes" id="UP000606600">
    <property type="component" value="Unassembled WGS sequence"/>
</dbReference>
<dbReference type="PROSITE" id="PS51012">
    <property type="entry name" value="ABC_TM2"/>
    <property type="match status" value="1"/>
</dbReference>
<comment type="similarity">
    <text evidence="2 9">Belongs to the ABC-2 integral membrane protein family.</text>
</comment>
<keyword evidence="5" id="KW-0997">Cell inner membrane</keyword>
<evidence type="ECO:0000256" key="8">
    <source>
        <dbReference type="ARBA" id="ARBA00023136"/>
    </source>
</evidence>
<keyword evidence="7 9" id="KW-1133">Transmembrane helix</keyword>
<feature type="transmembrane region" description="Helical" evidence="9">
    <location>
        <begin position="87"/>
        <end position="104"/>
    </location>
</feature>
<feature type="domain" description="ABC transmembrane type-2" evidence="10">
    <location>
        <begin position="52"/>
        <end position="288"/>
    </location>
</feature>
<feature type="transmembrane region" description="Helical" evidence="9">
    <location>
        <begin position="55"/>
        <end position="75"/>
    </location>
</feature>
<feature type="transmembrane region" description="Helical" evidence="9">
    <location>
        <begin position="175"/>
        <end position="200"/>
    </location>
</feature>
<gene>
    <name evidence="11" type="ORF">IDJ77_14360</name>
</gene>
<organism evidence="11 12">
    <name type="scientific">Mucilaginibacter pankratovii</name>
    <dbReference type="NCBI Taxonomy" id="2772110"/>
    <lineage>
        <taxon>Bacteria</taxon>
        <taxon>Pseudomonadati</taxon>
        <taxon>Bacteroidota</taxon>
        <taxon>Sphingobacteriia</taxon>
        <taxon>Sphingobacteriales</taxon>
        <taxon>Sphingobacteriaceae</taxon>
        <taxon>Mucilaginibacter</taxon>
    </lineage>
</organism>
<sequence>MELNTPHQEWDLEIKPHDTVFNLHLKDVWNYRDLLWLLVRRDFVSFYKQTVLGPLWFFIQPIFTTIVFTFIFGNLAGISTDNIPKPLFYMAGTIAWNYFADCLTKTSTVFKDNANIFGKVYFPRLIMPLSIVFSNLVKFGVQFALFLIVFVYYLIQYHYFPENLEPGEKVEPNLLLLLFPVLIIFMAILGLGLGLIITALTTKYRDLAFVVTFGMQLLMYATPVIYPYAEALKKSYHLVVTLNPMTGLIETFRYGFTGGGQFYLWPFIYSIVASLVLFMIGLIIFNKVEKDFVDTV</sequence>
<feature type="transmembrane region" description="Helical" evidence="9">
    <location>
        <begin position="125"/>
        <end position="155"/>
    </location>
</feature>
<evidence type="ECO:0000259" key="10">
    <source>
        <dbReference type="PROSITE" id="PS51012"/>
    </source>
</evidence>